<accession>A0A0M2Q3G9</accession>
<sequence length="167" mass="18202">MAFSGSASPSDRAFSALAYLLPLSVGILSFSAYAFRDFPFLQILAIPALPVLVVSRNLPFGDFLIFLGLLFFVIRNPKVSYFIRFNVMQSILLDIALVLGNLILGYLLQPAMRSMGSAGALTLETFSNMFFLATIAAVAYGVFRSVQGNLADEIPAVSEAARIQTRY</sequence>
<evidence type="ECO:0000256" key="3">
    <source>
        <dbReference type="ARBA" id="ARBA00022692"/>
    </source>
</evidence>
<dbReference type="Pfam" id="PF16166">
    <property type="entry name" value="TIC20"/>
    <property type="match status" value="1"/>
</dbReference>
<comment type="similarity">
    <text evidence="2">Belongs to the Tic20 family.</text>
</comment>
<dbReference type="PANTHER" id="PTHR33510:SF5">
    <property type="entry name" value="PROTEIN TIC 20-II, CHLOROPLASTIC"/>
    <property type="match status" value="1"/>
</dbReference>
<comment type="subcellular location">
    <subcellularLocation>
        <location evidence="1">Membrane</location>
        <topology evidence="1">Multi-pass membrane protein</topology>
    </subcellularLocation>
</comment>
<dbReference type="PANTHER" id="PTHR33510">
    <property type="entry name" value="PROTEIN TIC 20-II, CHLOROPLASTIC"/>
    <property type="match status" value="1"/>
</dbReference>
<evidence type="ECO:0000256" key="4">
    <source>
        <dbReference type="ARBA" id="ARBA00022989"/>
    </source>
</evidence>
<feature type="transmembrane region" description="Helical" evidence="6">
    <location>
        <begin position="47"/>
        <end position="74"/>
    </location>
</feature>
<dbReference type="InterPro" id="IPR005691">
    <property type="entry name" value="Tic20"/>
</dbReference>
<proteinExistence type="inferred from homology"/>
<feature type="transmembrane region" description="Helical" evidence="6">
    <location>
        <begin position="86"/>
        <end position="108"/>
    </location>
</feature>
<protein>
    <submittedName>
        <fullName evidence="7">Uncharacterized protein</fullName>
    </submittedName>
</protein>
<organism evidence="7 8">
    <name type="scientific">Prochlorothrix hollandica PCC 9006 = CALU 1027</name>
    <dbReference type="NCBI Taxonomy" id="317619"/>
    <lineage>
        <taxon>Bacteria</taxon>
        <taxon>Bacillati</taxon>
        <taxon>Cyanobacteriota</taxon>
        <taxon>Cyanophyceae</taxon>
        <taxon>Prochlorotrichales</taxon>
        <taxon>Prochlorotrichaceae</taxon>
        <taxon>Prochlorothrix</taxon>
    </lineage>
</organism>
<comment type="caution">
    <text evidence="7">The sequence shown here is derived from an EMBL/GenBank/DDBJ whole genome shotgun (WGS) entry which is preliminary data.</text>
</comment>
<dbReference type="GO" id="GO:0016020">
    <property type="term" value="C:membrane"/>
    <property type="evidence" value="ECO:0007669"/>
    <property type="project" value="UniProtKB-SubCell"/>
</dbReference>
<keyword evidence="3 6" id="KW-0812">Transmembrane</keyword>
<evidence type="ECO:0000313" key="8">
    <source>
        <dbReference type="Proteomes" id="UP000034681"/>
    </source>
</evidence>
<dbReference type="Proteomes" id="UP000034681">
    <property type="component" value="Unassembled WGS sequence"/>
</dbReference>
<keyword evidence="8" id="KW-1185">Reference proteome</keyword>
<name>A0A0M2Q3G9_PROHO</name>
<evidence type="ECO:0000256" key="5">
    <source>
        <dbReference type="ARBA" id="ARBA00023136"/>
    </source>
</evidence>
<dbReference type="eggNOG" id="ENOG502ZXE8">
    <property type="taxonomic scope" value="Bacteria"/>
</dbReference>
<dbReference type="AlphaFoldDB" id="A0A0M2Q3G9"/>
<reference evidence="7" key="1">
    <citation type="submission" date="2012-04" db="EMBL/GenBank/DDBJ databases">
        <authorList>
            <person name="Borisov I.G."/>
            <person name="Ivanikova N.V."/>
            <person name="Pinevich A.V."/>
        </authorList>
    </citation>
    <scope>NUCLEOTIDE SEQUENCE</scope>
    <source>
        <strain evidence="7">CALU 1027</strain>
    </source>
</reference>
<evidence type="ECO:0000256" key="6">
    <source>
        <dbReference type="SAM" id="Phobius"/>
    </source>
</evidence>
<evidence type="ECO:0000256" key="1">
    <source>
        <dbReference type="ARBA" id="ARBA00004141"/>
    </source>
</evidence>
<dbReference type="EMBL" id="AJTX02000002">
    <property type="protein sequence ID" value="KKJ01142.1"/>
    <property type="molecule type" value="Genomic_DNA"/>
</dbReference>
<evidence type="ECO:0000256" key="2">
    <source>
        <dbReference type="ARBA" id="ARBA00009596"/>
    </source>
</evidence>
<keyword evidence="5 6" id="KW-0472">Membrane</keyword>
<keyword evidence="4 6" id="KW-1133">Transmembrane helix</keyword>
<gene>
    <name evidence="7" type="ORF">PROH_01740</name>
</gene>
<dbReference type="STRING" id="317619.GCA_000332315_03525"/>
<feature type="transmembrane region" description="Helical" evidence="6">
    <location>
        <begin position="120"/>
        <end position="143"/>
    </location>
</feature>
<feature type="transmembrane region" description="Helical" evidence="6">
    <location>
        <begin position="16"/>
        <end position="35"/>
    </location>
</feature>
<evidence type="ECO:0000313" key="7">
    <source>
        <dbReference type="EMBL" id="KKJ01142.1"/>
    </source>
</evidence>